<dbReference type="SUPFAM" id="SSF52540">
    <property type="entry name" value="P-loop containing nucleoside triphosphate hydrolases"/>
    <property type="match status" value="1"/>
</dbReference>
<dbReference type="Pfam" id="PF13538">
    <property type="entry name" value="UvrD_C_2"/>
    <property type="match status" value="1"/>
</dbReference>
<dbReference type="PANTHER" id="PTHR11070">
    <property type="entry name" value="UVRD / RECB / PCRA DNA HELICASE FAMILY MEMBER"/>
    <property type="match status" value="1"/>
</dbReference>
<dbReference type="InterPro" id="IPR027417">
    <property type="entry name" value="P-loop_NTPase"/>
</dbReference>
<dbReference type="RefSeq" id="WP_182168626.1">
    <property type="nucleotide sequence ID" value="NZ_JACFXU010000013.1"/>
</dbReference>
<protein>
    <submittedName>
        <fullName evidence="3">ATP-binding domain-containing protein</fullName>
    </submittedName>
</protein>
<sequence length="890" mass="100121">MQEIGFTSLAKETLSTFDEIANVASDKLGNNERPGNDSFASGNTLTGGAAYQNLAGIQQEQREAMQKLCAEPAIVRLVLEGDDESQRVIYIARASNLLLPSKTEFASYRSPLGRFAEIPPGDEASIVIGGKECRYWVIEKTSYQPEHNADGWDSRQTQYRHYNNGSYSIESLRALLQAERLDSADELDRLLEQAEVQGGVVAGISHQVRTAMGLRDQPVLDQFQGEIFRLPLKSRLMILGPPGTGKTTTLIKRLGQKLDLESLDADERRIAESASHQRPHQSSWLMFTPSELLKQYLKEAFNREQVPASDAHIRTWVSLRNDIARNTLGILRSANGGRFTLKNDLLPVKAEVVSDASVWYDAFQEHHEMRLRQQLLDGLAIVQAADPEGEQKVLQQLETLAVTLKNRPLIEIYRSLESEEDSLKQALKNSRAIADEMLKKERNRLYNKDNDVFHRLAQYLKTLQQDNEQDDEDVFDDDDQEETAAPTHNAIQVAVKSYLSALKALARNKYLKRSMPKGSRSGLVVQFLGDAIPSIEVLVEIGRHISFQNGLRRFINSHKRYVTDIPTSYPRFRKDKAARADFYTSDVISANQLAGIELDAIILLMLKNARQLLEQSFISRAIDEPRFSYLYNITEMFRNQIMVDEATDFSMLELACMESLAAPSTQSFFACGDFNQRITTTGIRTLKQLNWLSPSLSIRSVQLVYRQSRKLNAFAGELLRLQCGDLSALGQVPEESNHEGVSPVLCEGATGDEAMCWIADRIKEVEKEVQQLPTIAVLVNSELEVKTTAERLSHYLEEVNLSAVACEEGKALGEGTDVRVFDIQHIKGLEFEAVFFVGIDELAMQKPELFDRFLYVGATRAATYLGLVCNEVLPERLEPLRSTFAKQWAV</sequence>
<dbReference type="AlphaFoldDB" id="A0A7W2TTR8"/>
<comment type="caution">
    <text evidence="3">The sequence shown here is derived from an EMBL/GenBank/DDBJ whole genome shotgun (WGS) entry which is preliminary data.</text>
</comment>
<dbReference type="InterPro" id="IPR027785">
    <property type="entry name" value="UvrD-like_helicase_C"/>
</dbReference>
<keyword evidence="3" id="KW-0547">Nucleotide-binding</keyword>
<evidence type="ECO:0000259" key="2">
    <source>
        <dbReference type="Pfam" id="PF13538"/>
    </source>
</evidence>
<dbReference type="GO" id="GO:0003677">
    <property type="term" value="F:DNA binding"/>
    <property type="evidence" value="ECO:0007669"/>
    <property type="project" value="InterPro"/>
</dbReference>
<dbReference type="GO" id="GO:0003678">
    <property type="term" value="F:DNA helicase activity"/>
    <property type="evidence" value="ECO:0007669"/>
    <property type="project" value="InterPro"/>
</dbReference>
<proteinExistence type="predicted"/>
<dbReference type="Gene3D" id="3.40.50.300">
    <property type="entry name" value="P-loop containing nucleotide triphosphate hydrolases"/>
    <property type="match status" value="2"/>
</dbReference>
<dbReference type="InterPro" id="IPR000212">
    <property type="entry name" value="DNA_helicase_UvrD/REP"/>
</dbReference>
<name>A0A7W2TTR8_9GAMM</name>
<accession>A0A7W2TTR8</accession>
<organism evidence="3 4">
    <name type="scientific">Sediminihaliea albiluteola</name>
    <dbReference type="NCBI Taxonomy" id="2758564"/>
    <lineage>
        <taxon>Bacteria</taxon>
        <taxon>Pseudomonadati</taxon>
        <taxon>Pseudomonadota</taxon>
        <taxon>Gammaproteobacteria</taxon>
        <taxon>Cellvibrionales</taxon>
        <taxon>Halieaceae</taxon>
        <taxon>Sediminihaliea</taxon>
    </lineage>
</organism>
<keyword evidence="4" id="KW-1185">Reference proteome</keyword>
<feature type="domain" description="UvrD-like helicase C-terminal" evidence="2">
    <location>
        <begin position="818"/>
        <end position="868"/>
    </location>
</feature>
<keyword evidence="3" id="KW-0067">ATP-binding</keyword>
<evidence type="ECO:0000313" key="4">
    <source>
        <dbReference type="Proteomes" id="UP000539350"/>
    </source>
</evidence>
<gene>
    <name evidence="3" type="ORF">H2508_01415</name>
</gene>
<evidence type="ECO:0000256" key="1">
    <source>
        <dbReference type="SAM" id="MobiDB-lite"/>
    </source>
</evidence>
<reference evidence="3 4" key="1">
    <citation type="submission" date="2020-07" db="EMBL/GenBank/DDBJ databases">
        <title>Halieaceae bacterium, F7430, whole genome shotgun sequencing project.</title>
        <authorList>
            <person name="Jiang S."/>
            <person name="Liu Z.W."/>
            <person name="Du Z.J."/>
        </authorList>
    </citation>
    <scope>NUCLEOTIDE SEQUENCE [LARGE SCALE GENOMIC DNA]</scope>
    <source>
        <strain evidence="3 4">F7430</strain>
    </source>
</reference>
<evidence type="ECO:0000313" key="3">
    <source>
        <dbReference type="EMBL" id="MBA6411766.1"/>
    </source>
</evidence>
<dbReference type="GO" id="GO:0005524">
    <property type="term" value="F:ATP binding"/>
    <property type="evidence" value="ECO:0007669"/>
    <property type="project" value="UniProtKB-KW"/>
</dbReference>
<feature type="region of interest" description="Disordered" evidence="1">
    <location>
        <begin position="467"/>
        <end position="487"/>
    </location>
</feature>
<dbReference type="EMBL" id="JACFXU010000013">
    <property type="protein sequence ID" value="MBA6411766.1"/>
    <property type="molecule type" value="Genomic_DNA"/>
</dbReference>
<feature type="compositionally biased region" description="Acidic residues" evidence="1">
    <location>
        <begin position="467"/>
        <end position="482"/>
    </location>
</feature>
<dbReference type="Proteomes" id="UP000539350">
    <property type="component" value="Unassembled WGS sequence"/>
</dbReference>